<evidence type="ECO:0000259" key="1">
    <source>
        <dbReference type="Pfam" id="PF13709"/>
    </source>
</evidence>
<sequence length="115" mass="12904">MYRIVLTLLWLAVGLAPAASQAQSSTPPLFTIARLQYNGGGDWYSDPSSLPNLLRFIKENTQIDAAEEEAQVAIMDEEFFSFPYTYMTGHGNIDFSPEEVTRLRHYLESGGFLHA</sequence>
<feature type="non-terminal residue" evidence="2">
    <location>
        <position position="115"/>
    </location>
</feature>
<dbReference type="Pfam" id="PF13709">
    <property type="entry name" value="DUF4159"/>
    <property type="match status" value="1"/>
</dbReference>
<reference evidence="2" key="1">
    <citation type="submission" date="2018-05" db="EMBL/GenBank/DDBJ databases">
        <authorList>
            <person name="Lanie J.A."/>
            <person name="Ng W.-L."/>
            <person name="Kazmierczak K.M."/>
            <person name="Andrzejewski T.M."/>
            <person name="Davidsen T.M."/>
            <person name="Wayne K.J."/>
            <person name="Tettelin H."/>
            <person name="Glass J.I."/>
            <person name="Rusch D."/>
            <person name="Podicherti R."/>
            <person name="Tsui H.-C.T."/>
            <person name="Winkler M.E."/>
        </authorList>
    </citation>
    <scope>NUCLEOTIDE SEQUENCE</scope>
</reference>
<organism evidence="2">
    <name type="scientific">marine metagenome</name>
    <dbReference type="NCBI Taxonomy" id="408172"/>
    <lineage>
        <taxon>unclassified sequences</taxon>
        <taxon>metagenomes</taxon>
        <taxon>ecological metagenomes</taxon>
    </lineage>
</organism>
<accession>A0A382LSI2</accession>
<name>A0A382LSI2_9ZZZZ</name>
<evidence type="ECO:0000313" key="2">
    <source>
        <dbReference type="EMBL" id="SVC39506.1"/>
    </source>
</evidence>
<dbReference type="EMBL" id="UINC01088892">
    <property type="protein sequence ID" value="SVC39506.1"/>
    <property type="molecule type" value="Genomic_DNA"/>
</dbReference>
<feature type="domain" description="DUF4159" evidence="1">
    <location>
        <begin position="31"/>
        <end position="115"/>
    </location>
</feature>
<dbReference type="InterPro" id="IPR025297">
    <property type="entry name" value="DUF4159"/>
</dbReference>
<dbReference type="Gene3D" id="3.40.50.12140">
    <property type="entry name" value="Domain of unknown function DUF4159"/>
    <property type="match status" value="1"/>
</dbReference>
<dbReference type="AlphaFoldDB" id="A0A382LSI2"/>
<proteinExistence type="predicted"/>
<protein>
    <recommendedName>
        <fullName evidence="1">DUF4159 domain-containing protein</fullName>
    </recommendedName>
</protein>
<gene>
    <name evidence="2" type="ORF">METZ01_LOCUS292360</name>
</gene>